<organism evidence="1 2">
    <name type="scientific">Tanacetum coccineum</name>
    <dbReference type="NCBI Taxonomy" id="301880"/>
    <lineage>
        <taxon>Eukaryota</taxon>
        <taxon>Viridiplantae</taxon>
        <taxon>Streptophyta</taxon>
        <taxon>Embryophyta</taxon>
        <taxon>Tracheophyta</taxon>
        <taxon>Spermatophyta</taxon>
        <taxon>Magnoliopsida</taxon>
        <taxon>eudicotyledons</taxon>
        <taxon>Gunneridae</taxon>
        <taxon>Pentapetalae</taxon>
        <taxon>asterids</taxon>
        <taxon>campanulids</taxon>
        <taxon>Asterales</taxon>
        <taxon>Asteraceae</taxon>
        <taxon>Asteroideae</taxon>
        <taxon>Anthemideae</taxon>
        <taxon>Anthemidinae</taxon>
        <taxon>Tanacetum</taxon>
    </lineage>
</organism>
<reference evidence="1" key="1">
    <citation type="journal article" date="2022" name="Int. J. Mol. Sci.">
        <title>Draft Genome of Tanacetum Coccineum: Genomic Comparison of Closely Related Tanacetum-Family Plants.</title>
        <authorList>
            <person name="Yamashiro T."/>
            <person name="Shiraishi A."/>
            <person name="Nakayama K."/>
            <person name="Satake H."/>
        </authorList>
    </citation>
    <scope>NUCLEOTIDE SEQUENCE</scope>
</reference>
<dbReference type="Proteomes" id="UP001151760">
    <property type="component" value="Unassembled WGS sequence"/>
</dbReference>
<dbReference type="EMBL" id="BQNB010014808">
    <property type="protein sequence ID" value="GJT32636.1"/>
    <property type="molecule type" value="Genomic_DNA"/>
</dbReference>
<keyword evidence="2" id="KW-1185">Reference proteome</keyword>
<protein>
    <submittedName>
        <fullName evidence="1">Uncharacterized protein</fullName>
    </submittedName>
</protein>
<evidence type="ECO:0000313" key="1">
    <source>
        <dbReference type="EMBL" id="GJT32636.1"/>
    </source>
</evidence>
<accession>A0ABQ5D008</accession>
<gene>
    <name evidence="1" type="ORF">Tco_0923055</name>
</gene>
<reference evidence="1" key="2">
    <citation type="submission" date="2022-01" db="EMBL/GenBank/DDBJ databases">
        <authorList>
            <person name="Yamashiro T."/>
            <person name="Shiraishi A."/>
            <person name="Satake H."/>
            <person name="Nakayama K."/>
        </authorList>
    </citation>
    <scope>NUCLEOTIDE SEQUENCE</scope>
</reference>
<evidence type="ECO:0000313" key="2">
    <source>
        <dbReference type="Proteomes" id="UP001151760"/>
    </source>
</evidence>
<name>A0ABQ5D008_9ASTR</name>
<sequence>MGKSSRNKRKQLENYKLTYSDIGPLMYTGTPLTQEEAEREALAISICERYSLLEEKRPVIETMAYSDKYKKILDRICLDKMKLDGMSKEEEEAIIKVKGEALIEKEDPKAFVIPIRLEAKTSLDTAESDSDNEEEYVIQRNKFRASIYDPLNRSLALQEVLNPFRKICVWKKVVSFLGYVALQHVEMWKPIKH</sequence>
<proteinExistence type="predicted"/>
<comment type="caution">
    <text evidence="1">The sequence shown here is derived from an EMBL/GenBank/DDBJ whole genome shotgun (WGS) entry which is preliminary data.</text>
</comment>